<evidence type="ECO:0000256" key="1">
    <source>
        <dbReference type="SAM" id="Phobius"/>
    </source>
</evidence>
<reference evidence="2 3" key="1">
    <citation type="submission" date="2019-01" db="EMBL/GenBank/DDBJ databases">
        <title>Sequencing of cultivated peanut Arachis hypogaea provides insights into genome evolution and oil improvement.</title>
        <authorList>
            <person name="Chen X."/>
        </authorList>
    </citation>
    <scope>NUCLEOTIDE SEQUENCE [LARGE SCALE GENOMIC DNA]</scope>
    <source>
        <strain evidence="3">cv. Fuhuasheng</strain>
        <tissue evidence="2">Leaves</tissue>
    </source>
</reference>
<name>A0A444ZMH0_ARAHY</name>
<dbReference type="Proteomes" id="UP000289738">
    <property type="component" value="Chromosome B04"/>
</dbReference>
<keyword evidence="1" id="KW-0472">Membrane</keyword>
<accession>A0A444ZMH0</accession>
<evidence type="ECO:0000313" key="2">
    <source>
        <dbReference type="EMBL" id="RYR15386.1"/>
    </source>
</evidence>
<dbReference type="EMBL" id="SDMP01000014">
    <property type="protein sequence ID" value="RYR15386.1"/>
    <property type="molecule type" value="Genomic_DNA"/>
</dbReference>
<sequence>MVSRELFGWSPPHIQPLTPVSRFRSRRSHRLCILIPVPRLRRRNRLRWRRRSRSQRRLSRRQLLFLSPAFSLAPIVLTGSLLPYDLLQLTAPLSSFTCISLPKSSRFLGKMPSFTRSRRFGSIKTAIQAGSALAFTSAFIDFRGQRIKHDSHKEYAAYNSALMKTIKGATTGLISGTIWVLLLPPGIMFLVLRETLLFQAS</sequence>
<feature type="transmembrane region" description="Helical" evidence="1">
    <location>
        <begin position="63"/>
        <end position="84"/>
    </location>
</feature>
<comment type="caution">
    <text evidence="2">The sequence shown here is derived from an EMBL/GenBank/DDBJ whole genome shotgun (WGS) entry which is preliminary data.</text>
</comment>
<dbReference type="AlphaFoldDB" id="A0A444ZMH0"/>
<evidence type="ECO:0000313" key="3">
    <source>
        <dbReference type="Proteomes" id="UP000289738"/>
    </source>
</evidence>
<proteinExistence type="predicted"/>
<feature type="transmembrane region" description="Helical" evidence="1">
    <location>
        <begin position="172"/>
        <end position="192"/>
    </location>
</feature>
<keyword evidence="3" id="KW-1185">Reference proteome</keyword>
<gene>
    <name evidence="2" type="ORF">Ahy_B04g072127</name>
</gene>
<organism evidence="2 3">
    <name type="scientific">Arachis hypogaea</name>
    <name type="common">Peanut</name>
    <dbReference type="NCBI Taxonomy" id="3818"/>
    <lineage>
        <taxon>Eukaryota</taxon>
        <taxon>Viridiplantae</taxon>
        <taxon>Streptophyta</taxon>
        <taxon>Embryophyta</taxon>
        <taxon>Tracheophyta</taxon>
        <taxon>Spermatophyta</taxon>
        <taxon>Magnoliopsida</taxon>
        <taxon>eudicotyledons</taxon>
        <taxon>Gunneridae</taxon>
        <taxon>Pentapetalae</taxon>
        <taxon>rosids</taxon>
        <taxon>fabids</taxon>
        <taxon>Fabales</taxon>
        <taxon>Fabaceae</taxon>
        <taxon>Papilionoideae</taxon>
        <taxon>50 kb inversion clade</taxon>
        <taxon>dalbergioids sensu lato</taxon>
        <taxon>Dalbergieae</taxon>
        <taxon>Pterocarpus clade</taxon>
        <taxon>Arachis</taxon>
    </lineage>
</organism>
<keyword evidence="1" id="KW-1133">Transmembrane helix</keyword>
<protein>
    <submittedName>
        <fullName evidence="2">Uncharacterized protein</fullName>
    </submittedName>
</protein>
<keyword evidence="1" id="KW-0812">Transmembrane</keyword>